<evidence type="ECO:0000256" key="7">
    <source>
        <dbReference type="PROSITE-ProRule" id="PRU01360"/>
    </source>
</evidence>
<name>A0ABS3BUU9_9BACT</name>
<dbReference type="EMBL" id="JAFKCW010000004">
    <property type="protein sequence ID" value="MBN7802609.1"/>
    <property type="molecule type" value="Genomic_DNA"/>
</dbReference>
<keyword evidence="3 7" id="KW-1134">Transmembrane beta strand</keyword>
<dbReference type="Pfam" id="PF07715">
    <property type="entry name" value="Plug"/>
    <property type="match status" value="1"/>
</dbReference>
<dbReference type="Gene3D" id="2.40.170.20">
    <property type="entry name" value="TonB-dependent receptor, beta-barrel domain"/>
    <property type="match status" value="1"/>
</dbReference>
<sequence length="1028" mass="112372">MNHPHSLINQHFWRNMLGLILLVLLTPIAMAQSPIRGKVTADDGQGLPGVNVLVKGTGQGTVTDLGGNYQVSAKESDILVFSFIGFQTLEIAVKNQTEINILLKSDEQSLNEVVVTALGIEREKEALGYSVSELKGDGFTQAREINVANGLAGKVAGVNVSNISSGPAGSSRVVIRGATSLTQNNQPLYVIDGIPMDNSNLGSAGMWGGRDQGDGISNINPDDIETMTVLKGNTAAALYGSRASNGVILITTKSGSSKEGLRLEVNSNFVVDKAINRLDTQTEYGHGLNGKKPTTLAEALAGGDTAWGAKLDGTPVIQFDGVERPYSYTGDNFARFYEVGHTFTNTIALTGGTEKMGFRFSASDLSNKSIVPNSGMDRNNFTLNAQGKVNEKLTFQASGSYIYQNVLNPPAQGDLVSNVNYTVWSLAPSINVLDLKGDPNRLGARPDNGAEFMPAQTVYFENPYFSAYQKRNASERTRVLGNISLTYDFTDWLFLSARTGIDQWNRSYENMHPYGSAQAPLGYIEQSQTKHHEINSDIMLGSNYSFKNGLAYNLMVGASKMVQERYSNSTNGYDFAIPFFNSFSNTIRRTGSVDQYSKGINSVYGLAEVSYNAVLFLTLTGRQDWFSTLNGRGIFYPSVSTSAVLSELVDMPDFLNYLKLRAAWAQVGGDTSPYVLNQTYSLGQPHNGVPQGGITQNFVANSELKPLLATEVELGFEAQFFNNRMGIDFTVYQRITEDDILPATISRTSGYLSAQVNVGEVSNKGIELLINGTPIAKPNFTWNASLNLGYNKSEVLSLINPEVHDEWLQLDQNRAQTAYIHNIEGLPYGQVTGYQYLRDASGNITHNASGLPLRDDESGLVAFGSGVHPLTGGITNSFTIKKFDIGFLVDYKMGAVIFSGTNSWLYRRGMHKNTLVGRENGIGDIPASNISAYYNEIRNKIAEEFIYDADFVKLREVTIGYQLPSHLLNKLKIRSGKVSLVGRNLLLLHSKVENIDPESTYNEGNAQGMDFFQLPQTRSYGVNLNLSF</sequence>
<comment type="similarity">
    <text evidence="7">Belongs to the TonB-dependent receptor family.</text>
</comment>
<gene>
    <name evidence="9" type="ORF">J0A67_17165</name>
</gene>
<evidence type="ECO:0000256" key="6">
    <source>
        <dbReference type="ARBA" id="ARBA00023237"/>
    </source>
</evidence>
<dbReference type="RefSeq" id="WP_206570624.1">
    <property type="nucleotide sequence ID" value="NZ_JAFKCW010000004.1"/>
</dbReference>
<evidence type="ECO:0000313" key="10">
    <source>
        <dbReference type="Proteomes" id="UP000664698"/>
    </source>
</evidence>
<dbReference type="InterPro" id="IPR023997">
    <property type="entry name" value="TonB-dep_OMP_SusC/RagA_CS"/>
</dbReference>
<evidence type="ECO:0000259" key="8">
    <source>
        <dbReference type="Pfam" id="PF07715"/>
    </source>
</evidence>
<dbReference type="SUPFAM" id="SSF56935">
    <property type="entry name" value="Porins"/>
    <property type="match status" value="1"/>
</dbReference>
<dbReference type="PROSITE" id="PS52016">
    <property type="entry name" value="TONB_DEPENDENT_REC_3"/>
    <property type="match status" value="1"/>
</dbReference>
<reference evidence="9 10" key="1">
    <citation type="submission" date="2021-03" db="EMBL/GenBank/DDBJ databases">
        <title>novel species isolated from a fishpond in China.</title>
        <authorList>
            <person name="Lu H."/>
            <person name="Cai Z."/>
        </authorList>
    </citation>
    <scope>NUCLEOTIDE SEQUENCE [LARGE SCALE GENOMIC DNA]</scope>
    <source>
        <strain evidence="9 10">JCM 31546</strain>
    </source>
</reference>
<dbReference type="SUPFAM" id="SSF49464">
    <property type="entry name" value="Carboxypeptidase regulatory domain-like"/>
    <property type="match status" value="1"/>
</dbReference>
<dbReference type="InterPro" id="IPR037066">
    <property type="entry name" value="Plug_dom_sf"/>
</dbReference>
<evidence type="ECO:0000256" key="3">
    <source>
        <dbReference type="ARBA" id="ARBA00022452"/>
    </source>
</evidence>
<dbReference type="InterPro" id="IPR023996">
    <property type="entry name" value="TonB-dep_OMP_SusC/RagA"/>
</dbReference>
<dbReference type="NCBIfam" id="TIGR04057">
    <property type="entry name" value="SusC_RagA_signa"/>
    <property type="match status" value="1"/>
</dbReference>
<protein>
    <submittedName>
        <fullName evidence="9">SusC/RagA family TonB-linked outer membrane protein</fullName>
    </submittedName>
</protein>
<dbReference type="InterPro" id="IPR039426">
    <property type="entry name" value="TonB-dep_rcpt-like"/>
</dbReference>
<organism evidence="9 10">
    <name type="scientific">Algoriphagus aestuariicola</name>
    <dbReference type="NCBI Taxonomy" id="1852016"/>
    <lineage>
        <taxon>Bacteria</taxon>
        <taxon>Pseudomonadati</taxon>
        <taxon>Bacteroidota</taxon>
        <taxon>Cytophagia</taxon>
        <taxon>Cytophagales</taxon>
        <taxon>Cyclobacteriaceae</taxon>
        <taxon>Algoriphagus</taxon>
    </lineage>
</organism>
<feature type="domain" description="TonB-dependent receptor plug" evidence="8">
    <location>
        <begin position="126"/>
        <end position="247"/>
    </location>
</feature>
<keyword evidence="5 7" id="KW-0472">Membrane</keyword>
<dbReference type="NCBIfam" id="TIGR04056">
    <property type="entry name" value="OMP_RagA_SusC"/>
    <property type="match status" value="1"/>
</dbReference>
<proteinExistence type="inferred from homology"/>
<keyword evidence="6 7" id="KW-0998">Cell outer membrane</keyword>
<evidence type="ECO:0000256" key="5">
    <source>
        <dbReference type="ARBA" id="ARBA00023136"/>
    </source>
</evidence>
<comment type="caution">
    <text evidence="9">The sequence shown here is derived from an EMBL/GenBank/DDBJ whole genome shotgun (WGS) entry which is preliminary data.</text>
</comment>
<keyword evidence="2 7" id="KW-0813">Transport</keyword>
<evidence type="ECO:0000313" key="9">
    <source>
        <dbReference type="EMBL" id="MBN7802609.1"/>
    </source>
</evidence>
<dbReference type="Proteomes" id="UP000664698">
    <property type="component" value="Unassembled WGS sequence"/>
</dbReference>
<dbReference type="Gene3D" id="2.60.40.1120">
    <property type="entry name" value="Carboxypeptidase-like, regulatory domain"/>
    <property type="match status" value="1"/>
</dbReference>
<keyword evidence="10" id="KW-1185">Reference proteome</keyword>
<dbReference type="InterPro" id="IPR008969">
    <property type="entry name" value="CarboxyPept-like_regulatory"/>
</dbReference>
<evidence type="ECO:0000256" key="4">
    <source>
        <dbReference type="ARBA" id="ARBA00022692"/>
    </source>
</evidence>
<evidence type="ECO:0000256" key="2">
    <source>
        <dbReference type="ARBA" id="ARBA00022448"/>
    </source>
</evidence>
<accession>A0ABS3BUU9</accession>
<dbReference type="Gene3D" id="2.170.130.10">
    <property type="entry name" value="TonB-dependent receptor, plug domain"/>
    <property type="match status" value="1"/>
</dbReference>
<dbReference type="InterPro" id="IPR012910">
    <property type="entry name" value="Plug_dom"/>
</dbReference>
<evidence type="ECO:0000256" key="1">
    <source>
        <dbReference type="ARBA" id="ARBA00004571"/>
    </source>
</evidence>
<dbReference type="Pfam" id="PF13715">
    <property type="entry name" value="CarbopepD_reg_2"/>
    <property type="match status" value="1"/>
</dbReference>
<dbReference type="InterPro" id="IPR036942">
    <property type="entry name" value="Beta-barrel_TonB_sf"/>
</dbReference>
<comment type="subcellular location">
    <subcellularLocation>
        <location evidence="1 7">Cell outer membrane</location>
        <topology evidence="1 7">Multi-pass membrane protein</topology>
    </subcellularLocation>
</comment>
<keyword evidence="4 7" id="KW-0812">Transmembrane</keyword>